<evidence type="ECO:0000313" key="3">
    <source>
        <dbReference type="Proteomes" id="UP000186469"/>
    </source>
</evidence>
<evidence type="ECO:0000256" key="1">
    <source>
        <dbReference type="SAM" id="SignalP"/>
    </source>
</evidence>
<dbReference type="InterPro" id="IPR025961">
    <property type="entry name" value="Metal_resist"/>
</dbReference>
<dbReference type="OrthoDB" id="5471872at2"/>
<sequence>MKNLTKTIAMALCLSFALTGTALAQGMGKGMGNGMGQNKTNQMQRGSGYHHNMKNGGWDLSPEKQEAYNKIMKEASDKLTPIQDKMWAKHTELQALASNPKTEPATISKLVQELQELRIQMRTERELIATKLEKEVGISSNFGRGMMGGKMMMGGKGMKGGMGMGSGMGHGMGQGMGRGMYNGDCPMYNQAPTDSNVN</sequence>
<dbReference type="EMBL" id="FRDI01000002">
    <property type="protein sequence ID" value="SHN51634.1"/>
    <property type="molecule type" value="Genomic_DNA"/>
</dbReference>
<dbReference type="STRING" id="1121455.SAMN02745728_00368"/>
<dbReference type="RefSeq" id="WP_072695904.1">
    <property type="nucleotide sequence ID" value="NZ_FRDI01000002.1"/>
</dbReference>
<organism evidence="2 3">
    <name type="scientific">Desulfovibrio litoralis DSM 11393</name>
    <dbReference type="NCBI Taxonomy" id="1121455"/>
    <lineage>
        <taxon>Bacteria</taxon>
        <taxon>Pseudomonadati</taxon>
        <taxon>Thermodesulfobacteriota</taxon>
        <taxon>Desulfovibrionia</taxon>
        <taxon>Desulfovibrionales</taxon>
        <taxon>Desulfovibrionaceae</taxon>
        <taxon>Desulfovibrio</taxon>
    </lineage>
</organism>
<feature type="signal peptide" evidence="1">
    <location>
        <begin position="1"/>
        <end position="24"/>
    </location>
</feature>
<dbReference type="Pfam" id="PF13801">
    <property type="entry name" value="Metal_resist"/>
    <property type="match status" value="1"/>
</dbReference>
<gene>
    <name evidence="2" type="ORF">SAMN02745728_00368</name>
</gene>
<reference evidence="2 3" key="1">
    <citation type="submission" date="2016-12" db="EMBL/GenBank/DDBJ databases">
        <authorList>
            <person name="Song W.-J."/>
            <person name="Kurnit D.M."/>
        </authorList>
    </citation>
    <scope>NUCLEOTIDE SEQUENCE [LARGE SCALE GENOMIC DNA]</scope>
    <source>
        <strain evidence="2 3">DSM 11393</strain>
    </source>
</reference>
<dbReference type="AlphaFoldDB" id="A0A1M7RZZ1"/>
<name>A0A1M7RZZ1_9BACT</name>
<dbReference type="Gene3D" id="1.20.120.1490">
    <property type="match status" value="1"/>
</dbReference>
<dbReference type="Proteomes" id="UP000186469">
    <property type="component" value="Unassembled WGS sequence"/>
</dbReference>
<evidence type="ECO:0000313" key="2">
    <source>
        <dbReference type="EMBL" id="SHN51634.1"/>
    </source>
</evidence>
<keyword evidence="1" id="KW-0732">Signal</keyword>
<keyword evidence="3" id="KW-1185">Reference proteome</keyword>
<protein>
    <submittedName>
        <fullName evidence="2">Zinc resistance-associated protein</fullName>
    </submittedName>
</protein>
<feature type="chain" id="PRO_5009929044" evidence="1">
    <location>
        <begin position="25"/>
        <end position="198"/>
    </location>
</feature>
<accession>A0A1M7RZZ1</accession>
<proteinExistence type="predicted"/>